<proteinExistence type="predicted"/>
<gene>
    <name evidence="2" type="ORF">CCAP1982_LOCUS3724</name>
</gene>
<organism evidence="2 3">
    <name type="scientific">Ceratitis capitata</name>
    <name type="common">Mediterranean fruit fly</name>
    <name type="synonym">Tephritis capitata</name>
    <dbReference type="NCBI Taxonomy" id="7213"/>
    <lineage>
        <taxon>Eukaryota</taxon>
        <taxon>Metazoa</taxon>
        <taxon>Ecdysozoa</taxon>
        <taxon>Arthropoda</taxon>
        <taxon>Hexapoda</taxon>
        <taxon>Insecta</taxon>
        <taxon>Pterygota</taxon>
        <taxon>Neoptera</taxon>
        <taxon>Endopterygota</taxon>
        <taxon>Diptera</taxon>
        <taxon>Brachycera</taxon>
        <taxon>Muscomorpha</taxon>
        <taxon>Tephritoidea</taxon>
        <taxon>Tephritidae</taxon>
        <taxon>Ceratitis</taxon>
        <taxon>Ceratitis</taxon>
    </lineage>
</organism>
<comment type="caution">
    <text evidence="2">The sequence shown here is derived from an EMBL/GenBank/DDBJ whole genome shotgun (WGS) entry which is preliminary data.</text>
</comment>
<reference evidence="2" key="1">
    <citation type="submission" date="2020-11" db="EMBL/GenBank/DDBJ databases">
        <authorList>
            <person name="Whitehead M."/>
        </authorList>
    </citation>
    <scope>NUCLEOTIDE SEQUENCE</scope>
    <source>
        <strain evidence="2">EGII</strain>
    </source>
</reference>
<dbReference type="EMBL" id="CAJHJT010000001">
    <property type="protein sequence ID" value="CAD6994993.1"/>
    <property type="molecule type" value="Genomic_DNA"/>
</dbReference>
<evidence type="ECO:0000256" key="1">
    <source>
        <dbReference type="SAM" id="MobiDB-lite"/>
    </source>
</evidence>
<keyword evidence="3" id="KW-1185">Reference proteome</keyword>
<accession>A0A811UCH6</accession>
<feature type="non-terminal residue" evidence="2">
    <location>
        <position position="1"/>
    </location>
</feature>
<name>A0A811UCH6_CERCA</name>
<evidence type="ECO:0000313" key="3">
    <source>
        <dbReference type="Proteomes" id="UP000606786"/>
    </source>
</evidence>
<sequence>DTKQLLRPESAPTTRQRLQQQQHEQLELKATNTTTRGYNFNFQLWQQHRQTANSRQSRLTKATTT</sequence>
<dbReference type="AlphaFoldDB" id="A0A811UCH6"/>
<evidence type="ECO:0000313" key="2">
    <source>
        <dbReference type="EMBL" id="CAD6994993.1"/>
    </source>
</evidence>
<protein>
    <submittedName>
        <fullName evidence="2">(Mediterranean fruit fly) hypothetical protein</fullName>
    </submittedName>
</protein>
<feature type="region of interest" description="Disordered" evidence="1">
    <location>
        <begin position="1"/>
        <end position="24"/>
    </location>
</feature>
<dbReference type="Proteomes" id="UP000606786">
    <property type="component" value="Unassembled WGS sequence"/>
</dbReference>